<sequence>MNTNELNDPKDQNLENVEGTNVSVNNNSSDAVEEPKKESADKVSDEEALTPNHDDINDDEEEDVKPIDLDDESTDDDEDDEHADENEEEDDEPSVDYSNMSKDELVQALKDLIYNRPIQKIRQKVESIKSVFYRKHRAEIDKLKKEFVEGGGDIEQFTLPEDNAELQIKELLKLYRQKRAQYNAQIEEEKQKNLALKQEVIEKIKELVNSTEPVGKIYQEFRELQKQFIEIGPVPQASLNDLWNTYHHHVQAFYDFVKISKELRELDFKKNLESKIKLCEQAEELLLEPNVVAAFKKLQKLHDQWREIGPVPRENQNEIWERFKEATTKINKKHQEHFENLKEQYKKNLEAKKELCEKAEELAAQNPETIKEWNKLSKDLIELQKIWKTIGFATKKENNKIFERFRNACDNFFNKKRDFFKEIKEQQQNNLQLKTELCIQAESMKDSTDWKKTTEDLIDLQKRWKQIGPVPRKYSDEIWKRFRAACDYFFEQKSKHFATVDHSYEKNLKDKEALIAEVEAFEFGENIEDNLKALKEFQRRWMEIGFVPIKHKDEIQKRFRAAIQKHFDKINQLDESNKMLIFKAKLEEAKTNPRQLSKLKKDREKMFNRMRKLENDLIVWENNIGFFAKTKNAEAMINEVKQKIEKAKREIEELSEKIRMIDQLDK</sequence>
<feature type="compositionally biased region" description="Basic and acidic residues" evidence="2">
    <location>
        <begin position="33"/>
        <end position="45"/>
    </location>
</feature>
<feature type="coiled-coil region" evidence="1">
    <location>
        <begin position="324"/>
        <end position="362"/>
    </location>
</feature>
<dbReference type="AlphaFoldDB" id="A0A7D4BAW0"/>
<dbReference type="EMBL" id="CP041345">
    <property type="protein sequence ID" value="QKG79700.1"/>
    <property type="molecule type" value="Genomic_DNA"/>
</dbReference>
<evidence type="ECO:0000256" key="1">
    <source>
        <dbReference type="SAM" id="Coils"/>
    </source>
</evidence>
<evidence type="ECO:0000313" key="3">
    <source>
        <dbReference type="EMBL" id="QKG79700.1"/>
    </source>
</evidence>
<evidence type="ECO:0000313" key="4">
    <source>
        <dbReference type="Proteomes" id="UP000500961"/>
    </source>
</evidence>
<feature type="coiled-coil region" evidence="1">
    <location>
        <begin position="161"/>
        <end position="206"/>
    </location>
</feature>
<protein>
    <submittedName>
        <fullName evidence="3">DUF349 domain-containing protein</fullName>
    </submittedName>
</protein>
<feature type="compositionally biased region" description="Acidic residues" evidence="2">
    <location>
        <begin position="56"/>
        <end position="94"/>
    </location>
</feature>
<dbReference type="InterPro" id="IPR007139">
    <property type="entry name" value="DUF349"/>
</dbReference>
<name>A0A7D4BAW0_9BACT</name>
<dbReference type="KEGG" id="ttz:FHG85_05305"/>
<proteinExistence type="predicted"/>
<reference evidence="3 4" key="1">
    <citation type="submission" date="2019-07" db="EMBL/GenBank/DDBJ databases">
        <title>Thalassofilum flectens gen. nov., sp. nov., a novel moderate thermophilic anaerobe from a shallow sea hot spring in Kunashir Island (Russia), representing a new family in the order Bacteroidales, and proposal of Thalassofilacea fam. nov.</title>
        <authorList>
            <person name="Kochetkova T.V."/>
            <person name="Podosokorskaya O.A."/>
            <person name="Novikov A."/>
            <person name="Elcheninov A.G."/>
            <person name="Toshchakov S.V."/>
            <person name="Kublanov I.V."/>
        </authorList>
    </citation>
    <scope>NUCLEOTIDE SEQUENCE [LARGE SCALE GENOMIC DNA]</scope>
    <source>
        <strain evidence="3 4">38-H</strain>
    </source>
</reference>
<dbReference type="Pfam" id="PF03993">
    <property type="entry name" value="DUF349"/>
    <property type="match status" value="5"/>
</dbReference>
<dbReference type="RefSeq" id="WP_173073715.1">
    <property type="nucleotide sequence ID" value="NZ_CP041345.1"/>
</dbReference>
<evidence type="ECO:0000256" key="2">
    <source>
        <dbReference type="SAM" id="MobiDB-lite"/>
    </source>
</evidence>
<organism evidence="3 4">
    <name type="scientific">Tenuifilum thalassicum</name>
    <dbReference type="NCBI Taxonomy" id="2590900"/>
    <lineage>
        <taxon>Bacteria</taxon>
        <taxon>Pseudomonadati</taxon>
        <taxon>Bacteroidota</taxon>
        <taxon>Bacteroidia</taxon>
        <taxon>Bacteroidales</taxon>
        <taxon>Tenuifilaceae</taxon>
        <taxon>Tenuifilum</taxon>
    </lineage>
</organism>
<keyword evidence="1" id="KW-0175">Coiled coil</keyword>
<feature type="compositionally biased region" description="Low complexity" evidence="2">
    <location>
        <begin position="15"/>
        <end position="30"/>
    </location>
</feature>
<accession>A0A7D4BAW0</accession>
<dbReference type="Proteomes" id="UP000500961">
    <property type="component" value="Chromosome"/>
</dbReference>
<feature type="coiled-coil region" evidence="1">
    <location>
        <begin position="596"/>
        <end position="664"/>
    </location>
</feature>
<feature type="region of interest" description="Disordered" evidence="2">
    <location>
        <begin position="1"/>
        <end position="100"/>
    </location>
</feature>
<gene>
    <name evidence="3" type="ORF">FHG85_05305</name>
</gene>
<keyword evidence="4" id="KW-1185">Reference proteome</keyword>